<protein>
    <submittedName>
        <fullName evidence="2">Uncharacterized protein</fullName>
    </submittedName>
</protein>
<organism evidence="2 3">
    <name type="scientific">Conoideocrella luteorostrata</name>
    <dbReference type="NCBI Taxonomy" id="1105319"/>
    <lineage>
        <taxon>Eukaryota</taxon>
        <taxon>Fungi</taxon>
        <taxon>Dikarya</taxon>
        <taxon>Ascomycota</taxon>
        <taxon>Pezizomycotina</taxon>
        <taxon>Sordariomycetes</taxon>
        <taxon>Hypocreomycetidae</taxon>
        <taxon>Hypocreales</taxon>
        <taxon>Clavicipitaceae</taxon>
        <taxon>Conoideocrella</taxon>
    </lineage>
</organism>
<feature type="region of interest" description="Disordered" evidence="1">
    <location>
        <begin position="31"/>
        <end position="52"/>
    </location>
</feature>
<accession>A0AAJ0FZW0</accession>
<dbReference type="EMBL" id="JASWJB010000064">
    <property type="protein sequence ID" value="KAK2603416.1"/>
    <property type="molecule type" value="Genomic_DNA"/>
</dbReference>
<gene>
    <name evidence="2" type="ORF">QQS21_004366</name>
</gene>
<evidence type="ECO:0000256" key="1">
    <source>
        <dbReference type="SAM" id="MobiDB-lite"/>
    </source>
</evidence>
<proteinExistence type="predicted"/>
<dbReference type="AlphaFoldDB" id="A0AAJ0FZW0"/>
<keyword evidence="3" id="KW-1185">Reference proteome</keyword>
<name>A0AAJ0FZW0_9HYPO</name>
<sequence length="215" mass="23683">MWNSSDVYSSSGRPSRTATLVPTVHSLGSGLPYARGTTVSPSQLGNGDKSTHDDKAQLVQIIWLDSQTTSGKMRDKYRALLNQNNAVAASDLIDTATKAKRAMENNRNKCKTSFEHIATWLHRHDKAIDVATQMNPVILRAVRILMEAAVDGEEASEVTANGLLLITQHVEIWDKMISISGNKSLVEDATTALYVQVLGFLILAVEWYERKTLGE</sequence>
<evidence type="ECO:0000313" key="2">
    <source>
        <dbReference type="EMBL" id="KAK2603416.1"/>
    </source>
</evidence>
<dbReference type="Proteomes" id="UP001251528">
    <property type="component" value="Unassembled WGS sequence"/>
</dbReference>
<comment type="caution">
    <text evidence="2">The sequence shown here is derived from an EMBL/GenBank/DDBJ whole genome shotgun (WGS) entry which is preliminary data.</text>
</comment>
<reference evidence="2" key="1">
    <citation type="submission" date="2023-06" db="EMBL/GenBank/DDBJ databases">
        <title>Conoideocrella luteorostrata (Hypocreales: Clavicipitaceae), a potential biocontrol fungus for elongate hemlock scale in United States Christmas tree production areas.</title>
        <authorList>
            <person name="Barrett H."/>
            <person name="Lovett B."/>
            <person name="Macias A.M."/>
            <person name="Stajich J.E."/>
            <person name="Kasson M.T."/>
        </authorList>
    </citation>
    <scope>NUCLEOTIDE SEQUENCE</scope>
    <source>
        <strain evidence="2">ARSEF 14590</strain>
    </source>
</reference>
<evidence type="ECO:0000313" key="3">
    <source>
        <dbReference type="Proteomes" id="UP001251528"/>
    </source>
</evidence>